<feature type="transmembrane region" description="Helical" evidence="1">
    <location>
        <begin position="69"/>
        <end position="91"/>
    </location>
</feature>
<keyword evidence="1" id="KW-0472">Membrane</keyword>
<keyword evidence="1" id="KW-1133">Transmembrane helix</keyword>
<accession>A0A8H4VB95</accession>
<evidence type="ECO:0000256" key="1">
    <source>
        <dbReference type="SAM" id="Phobius"/>
    </source>
</evidence>
<evidence type="ECO:0000313" key="2">
    <source>
        <dbReference type="EMBL" id="KAF4582181.1"/>
    </source>
</evidence>
<dbReference type="AlphaFoldDB" id="A0A8H4VB95"/>
<sequence>MYPPSQLHKIPDPSTMISPKGYDKRYLGPLMNYHRSTEKSSLLPLYERRFSAPRFDDMIMGGEPSLLQVLKLLVCFLSVLALLVVIVSIFAESSLS</sequence>
<comment type="caution">
    <text evidence="2">The sequence shown here is derived from an EMBL/GenBank/DDBJ whole genome shotgun (WGS) entry which is preliminary data.</text>
</comment>
<evidence type="ECO:0000313" key="3">
    <source>
        <dbReference type="Proteomes" id="UP000562929"/>
    </source>
</evidence>
<protein>
    <submittedName>
        <fullName evidence="2">Uncharacterized protein</fullName>
    </submittedName>
</protein>
<proteinExistence type="predicted"/>
<dbReference type="EMBL" id="JAACLJ010000008">
    <property type="protein sequence ID" value="KAF4582181.1"/>
    <property type="molecule type" value="Genomic_DNA"/>
</dbReference>
<organism evidence="2 3">
    <name type="scientific">Ophiocordyceps camponoti-floridani</name>
    <dbReference type="NCBI Taxonomy" id="2030778"/>
    <lineage>
        <taxon>Eukaryota</taxon>
        <taxon>Fungi</taxon>
        <taxon>Dikarya</taxon>
        <taxon>Ascomycota</taxon>
        <taxon>Pezizomycotina</taxon>
        <taxon>Sordariomycetes</taxon>
        <taxon>Hypocreomycetidae</taxon>
        <taxon>Hypocreales</taxon>
        <taxon>Ophiocordycipitaceae</taxon>
        <taxon>Ophiocordyceps</taxon>
    </lineage>
</organism>
<name>A0A8H4VB95_9HYPO</name>
<keyword evidence="1" id="KW-0812">Transmembrane</keyword>
<dbReference type="Proteomes" id="UP000562929">
    <property type="component" value="Unassembled WGS sequence"/>
</dbReference>
<gene>
    <name evidence="2" type="ORF">GQ602_006805</name>
</gene>
<reference evidence="2 3" key="1">
    <citation type="journal article" date="2020" name="G3 (Bethesda)">
        <title>Genetic Underpinnings of Host Manipulation by Ophiocordyceps as Revealed by Comparative Transcriptomics.</title>
        <authorList>
            <person name="Will I."/>
            <person name="Das B."/>
            <person name="Trinh T."/>
            <person name="Brachmann A."/>
            <person name="Ohm R.A."/>
            <person name="de Bekker C."/>
        </authorList>
    </citation>
    <scope>NUCLEOTIDE SEQUENCE [LARGE SCALE GENOMIC DNA]</scope>
    <source>
        <strain evidence="2 3">EC05</strain>
    </source>
</reference>
<keyword evidence="3" id="KW-1185">Reference proteome</keyword>